<organism evidence="4">
    <name type="scientific">Laccaria bicolor (strain S238N-H82 / ATCC MYA-4686)</name>
    <name type="common">Bicoloured deceiver</name>
    <name type="synonym">Laccaria laccata var. bicolor</name>
    <dbReference type="NCBI Taxonomy" id="486041"/>
    <lineage>
        <taxon>Eukaryota</taxon>
        <taxon>Fungi</taxon>
        <taxon>Dikarya</taxon>
        <taxon>Basidiomycota</taxon>
        <taxon>Agaricomycotina</taxon>
        <taxon>Agaricomycetes</taxon>
        <taxon>Agaricomycetidae</taxon>
        <taxon>Agaricales</taxon>
        <taxon>Agaricineae</taxon>
        <taxon>Hydnangiaceae</taxon>
        <taxon>Laccaria</taxon>
    </lineage>
</organism>
<accession>B0DQT9</accession>
<protein>
    <submittedName>
        <fullName evidence="3">Predicted protein</fullName>
    </submittedName>
</protein>
<feature type="transmembrane region" description="Helical" evidence="2">
    <location>
        <begin position="70"/>
        <end position="90"/>
    </location>
</feature>
<evidence type="ECO:0000256" key="2">
    <source>
        <dbReference type="SAM" id="Phobius"/>
    </source>
</evidence>
<evidence type="ECO:0000256" key="1">
    <source>
        <dbReference type="SAM" id="MobiDB-lite"/>
    </source>
</evidence>
<name>B0DQT9_LACBS</name>
<feature type="region of interest" description="Disordered" evidence="1">
    <location>
        <begin position="1"/>
        <end position="44"/>
    </location>
</feature>
<keyword evidence="2" id="KW-1133">Transmembrane helix</keyword>
<sequence length="333" mass="38129">MDNANPETVEPPSQMSSSNKPMSADTQHLNQPAICQPPKRIPRPKTRMDSIKLYFKLLYERRNMVKMPRISTASFPLFLRSLLACLFYIVTFRQTAWYRLSVELLQQRVEATLPLLKATVQSAACSEGFSETLMKTQLSLLGTRSNEEDYVDEWNIVEFSASLDEHWDRFHPYKATLWNRLEIMMAIGITTFALLESSYQGFEWVNVSSKSPSCLSSIGLNNIQALSPKPSFGVWWEIELMVMPFVCTVFTIILYTSGAFKSISKSYVWYILAGFILACGIWHATHIKLTTKREFMAIEKSWKTRIGGWVFEQQYGIPAPSPNRDQGLDIEAM</sequence>
<proteinExistence type="predicted"/>
<dbReference type="EMBL" id="DS547126">
    <property type="protein sequence ID" value="EDR03176.1"/>
    <property type="molecule type" value="Genomic_DNA"/>
</dbReference>
<dbReference type="HOGENOM" id="CLU_842161_0_0_1"/>
<dbReference type="OrthoDB" id="10301438at2759"/>
<evidence type="ECO:0000313" key="3">
    <source>
        <dbReference type="EMBL" id="EDR03176.1"/>
    </source>
</evidence>
<gene>
    <name evidence="3" type="ORF">LACBIDRAFT_331867</name>
</gene>
<keyword evidence="2" id="KW-0812">Transmembrane</keyword>
<dbReference type="RefSeq" id="XP_001886317.1">
    <property type="nucleotide sequence ID" value="XM_001886282.1"/>
</dbReference>
<feature type="transmembrane region" description="Helical" evidence="2">
    <location>
        <begin position="177"/>
        <end position="195"/>
    </location>
</feature>
<reference evidence="3 4" key="1">
    <citation type="journal article" date="2008" name="Nature">
        <title>The genome of Laccaria bicolor provides insights into mycorrhizal symbiosis.</title>
        <authorList>
            <person name="Martin F."/>
            <person name="Aerts A."/>
            <person name="Ahren D."/>
            <person name="Brun A."/>
            <person name="Danchin E.G.J."/>
            <person name="Duchaussoy F."/>
            <person name="Gibon J."/>
            <person name="Kohler A."/>
            <person name="Lindquist E."/>
            <person name="Pereda V."/>
            <person name="Salamov A."/>
            <person name="Shapiro H.J."/>
            <person name="Wuyts J."/>
            <person name="Blaudez D."/>
            <person name="Buee M."/>
            <person name="Brokstein P."/>
            <person name="Canbaeck B."/>
            <person name="Cohen D."/>
            <person name="Courty P.E."/>
            <person name="Coutinho P.M."/>
            <person name="Delaruelle C."/>
            <person name="Detter J.C."/>
            <person name="Deveau A."/>
            <person name="DiFazio S."/>
            <person name="Duplessis S."/>
            <person name="Fraissinet-Tachet L."/>
            <person name="Lucic E."/>
            <person name="Frey-Klett P."/>
            <person name="Fourrey C."/>
            <person name="Feussner I."/>
            <person name="Gay G."/>
            <person name="Grimwood J."/>
            <person name="Hoegger P.J."/>
            <person name="Jain P."/>
            <person name="Kilaru S."/>
            <person name="Labbe J."/>
            <person name="Lin Y.C."/>
            <person name="Legue V."/>
            <person name="Le Tacon F."/>
            <person name="Marmeisse R."/>
            <person name="Melayah D."/>
            <person name="Montanini B."/>
            <person name="Muratet M."/>
            <person name="Nehls U."/>
            <person name="Niculita-Hirzel H."/>
            <person name="Oudot-Le Secq M.P."/>
            <person name="Peter M."/>
            <person name="Quesneville H."/>
            <person name="Rajashekar B."/>
            <person name="Reich M."/>
            <person name="Rouhier N."/>
            <person name="Schmutz J."/>
            <person name="Yin T."/>
            <person name="Chalot M."/>
            <person name="Henrissat B."/>
            <person name="Kuees U."/>
            <person name="Lucas S."/>
            <person name="Van de Peer Y."/>
            <person name="Podila G.K."/>
            <person name="Polle A."/>
            <person name="Pukkila P.J."/>
            <person name="Richardson P.M."/>
            <person name="Rouze P."/>
            <person name="Sanders I.R."/>
            <person name="Stajich J.E."/>
            <person name="Tunlid A."/>
            <person name="Tuskan G."/>
            <person name="Grigoriev I.V."/>
        </authorList>
    </citation>
    <scope>NUCLEOTIDE SEQUENCE [LARGE SCALE GENOMIC DNA]</scope>
    <source>
        <strain evidence="4">S238N-H82 / ATCC MYA-4686</strain>
    </source>
</reference>
<feature type="transmembrane region" description="Helical" evidence="2">
    <location>
        <begin position="234"/>
        <end position="255"/>
    </location>
</feature>
<evidence type="ECO:0000313" key="4">
    <source>
        <dbReference type="Proteomes" id="UP000001194"/>
    </source>
</evidence>
<feature type="compositionally biased region" description="Polar residues" evidence="1">
    <location>
        <begin position="11"/>
        <end position="30"/>
    </location>
</feature>
<dbReference type="AlphaFoldDB" id="B0DQT9"/>
<keyword evidence="4" id="KW-1185">Reference proteome</keyword>
<dbReference type="GeneID" id="6081949"/>
<keyword evidence="2" id="KW-0472">Membrane</keyword>
<dbReference type="KEGG" id="lbc:LACBIDRAFT_331867"/>
<feature type="transmembrane region" description="Helical" evidence="2">
    <location>
        <begin position="267"/>
        <end position="285"/>
    </location>
</feature>
<dbReference type="InParanoid" id="B0DQT9"/>
<dbReference type="Proteomes" id="UP000001194">
    <property type="component" value="Unassembled WGS sequence"/>
</dbReference>